<keyword evidence="4" id="KW-0175">Coiled coil</keyword>
<keyword evidence="6" id="KW-0540">Nuclease</keyword>
<organism evidence="6 7">
    <name type="scientific">Actinobacillus porcitonsillarum</name>
    <dbReference type="NCBI Taxonomy" id="189834"/>
    <lineage>
        <taxon>Bacteria</taxon>
        <taxon>Pseudomonadati</taxon>
        <taxon>Pseudomonadota</taxon>
        <taxon>Gammaproteobacteria</taxon>
        <taxon>Pasteurellales</taxon>
        <taxon>Pasteurellaceae</taxon>
        <taxon>Actinobacillus</taxon>
    </lineage>
</organism>
<dbReference type="GO" id="GO:0009307">
    <property type="term" value="P:DNA restriction-modification system"/>
    <property type="evidence" value="ECO:0007669"/>
    <property type="project" value="UniProtKB-KW"/>
</dbReference>
<keyword evidence="7" id="KW-1185">Reference proteome</keyword>
<keyword evidence="2" id="KW-0680">Restriction system</keyword>
<evidence type="ECO:0000313" key="7">
    <source>
        <dbReference type="Proteomes" id="UP000244920"/>
    </source>
</evidence>
<dbReference type="InterPro" id="IPR044946">
    <property type="entry name" value="Restrct_endonuc_typeI_TRD_sf"/>
</dbReference>
<dbReference type="RefSeq" id="WP_108923044.1">
    <property type="nucleotide sequence ID" value="NZ_CP029206.1"/>
</dbReference>
<dbReference type="InterPro" id="IPR000055">
    <property type="entry name" value="Restrct_endonuc_typeI_TRD"/>
</dbReference>
<dbReference type="CDD" id="cd16961">
    <property type="entry name" value="RMtype1_S_TRD-CR_like"/>
    <property type="match status" value="1"/>
</dbReference>
<evidence type="ECO:0000256" key="3">
    <source>
        <dbReference type="ARBA" id="ARBA00023125"/>
    </source>
</evidence>
<dbReference type="GO" id="GO:0003677">
    <property type="term" value="F:DNA binding"/>
    <property type="evidence" value="ECO:0007669"/>
    <property type="project" value="UniProtKB-KW"/>
</dbReference>
<dbReference type="PANTHER" id="PTHR30408">
    <property type="entry name" value="TYPE-1 RESTRICTION ENZYME ECOKI SPECIFICITY PROTEIN"/>
    <property type="match status" value="1"/>
</dbReference>
<feature type="domain" description="Type I restriction modification DNA specificity" evidence="5">
    <location>
        <begin position="3"/>
        <end position="171"/>
    </location>
</feature>
<keyword evidence="6" id="KW-0255">Endonuclease</keyword>
<gene>
    <name evidence="6" type="ORF">DDU33_02900</name>
</gene>
<feature type="coiled-coil region" evidence="4">
    <location>
        <begin position="156"/>
        <end position="190"/>
    </location>
</feature>
<evidence type="ECO:0000259" key="5">
    <source>
        <dbReference type="Pfam" id="PF01420"/>
    </source>
</evidence>
<dbReference type="GO" id="GO:0004519">
    <property type="term" value="F:endonuclease activity"/>
    <property type="evidence" value="ECO:0007669"/>
    <property type="project" value="UniProtKB-KW"/>
</dbReference>
<comment type="similarity">
    <text evidence="1">Belongs to the type-I restriction system S methylase family.</text>
</comment>
<dbReference type="Proteomes" id="UP000244920">
    <property type="component" value="Chromosome"/>
</dbReference>
<dbReference type="KEGG" id="apor:DDU33_02900"/>
<dbReference type="Pfam" id="PF01420">
    <property type="entry name" value="Methylase_S"/>
    <property type="match status" value="1"/>
</dbReference>
<protein>
    <submittedName>
        <fullName evidence="6">Restriction endonuclease</fullName>
    </submittedName>
</protein>
<proteinExistence type="inferred from homology"/>
<keyword evidence="6" id="KW-0378">Hydrolase</keyword>
<sequence>MQALGDVANIQTGFLFRAKVPEDANGNVVVVQMKDCSFFDGITWDNCVRTKLDKVKESDWLKKGDILLATRGNNYQPIFVEFSRQNLPAVASPHFFVIRPKNAEILPEYLQWWLNLKQSQKYLIQNLEGSITKSLRLPALAELSIKIPSLAKQNVIVQMVKTLAQERKTLQKLIENNEKLMNALAQELISP</sequence>
<evidence type="ECO:0000256" key="1">
    <source>
        <dbReference type="ARBA" id="ARBA00010923"/>
    </source>
</evidence>
<keyword evidence="3" id="KW-0238">DNA-binding</keyword>
<dbReference type="AlphaFoldDB" id="A0A2U8FHQ0"/>
<name>A0A2U8FHQ0_9PAST</name>
<evidence type="ECO:0000256" key="2">
    <source>
        <dbReference type="ARBA" id="ARBA00022747"/>
    </source>
</evidence>
<reference evidence="7" key="1">
    <citation type="submission" date="2018-05" db="EMBL/GenBank/DDBJ databases">
        <title>Complete genome sequence of Actinobacillus porcitonsillarum reference strain 9953L55 (CCUG 46996).</title>
        <authorList>
            <person name="Dona V."/>
            <person name="Perreten V."/>
        </authorList>
    </citation>
    <scope>NUCLEOTIDE SEQUENCE [LARGE SCALE GENOMIC DNA]</scope>
    <source>
        <strain evidence="7">9953L55</strain>
    </source>
</reference>
<dbReference type="PANTHER" id="PTHR30408:SF12">
    <property type="entry name" value="TYPE I RESTRICTION ENZYME MJAVIII SPECIFICITY SUBUNIT"/>
    <property type="match status" value="1"/>
</dbReference>
<dbReference type="Gene3D" id="3.90.220.20">
    <property type="entry name" value="DNA methylase specificity domains"/>
    <property type="match status" value="1"/>
</dbReference>
<dbReference type="EMBL" id="CP029206">
    <property type="protein sequence ID" value="AWI50509.1"/>
    <property type="molecule type" value="Genomic_DNA"/>
</dbReference>
<evidence type="ECO:0000256" key="4">
    <source>
        <dbReference type="SAM" id="Coils"/>
    </source>
</evidence>
<accession>A0A2U8FHQ0</accession>
<evidence type="ECO:0000313" key="6">
    <source>
        <dbReference type="EMBL" id="AWI50509.1"/>
    </source>
</evidence>
<dbReference type="InterPro" id="IPR052021">
    <property type="entry name" value="Type-I_RS_S_subunit"/>
</dbReference>
<dbReference type="SUPFAM" id="SSF116734">
    <property type="entry name" value="DNA methylase specificity domain"/>
    <property type="match status" value="1"/>
</dbReference>